<sequence length="84" mass="10207">MRSTNQREEDRSKFAACTKEAPLHKNQRTKNDPLDMVFQRDYDRERDRNIGMRKTICFQQFILNVINIFLTDIPHRRFNYSKTP</sequence>
<reference evidence="3" key="1">
    <citation type="submission" date="2011-07" db="EMBL/GenBank/DDBJ databases">
        <authorList>
            <consortium name="Caenorhabditis brenneri Sequencing and Analysis Consortium"/>
            <person name="Wilson R.K."/>
        </authorList>
    </citation>
    <scope>NUCLEOTIDE SEQUENCE [LARGE SCALE GENOMIC DNA]</scope>
    <source>
        <strain evidence="3">PB2801</strain>
    </source>
</reference>
<keyword evidence="3" id="KW-1185">Reference proteome</keyword>
<evidence type="ECO:0000256" key="1">
    <source>
        <dbReference type="SAM" id="MobiDB-lite"/>
    </source>
</evidence>
<gene>
    <name evidence="2" type="ORF">CAEBREN_03045</name>
</gene>
<protein>
    <submittedName>
        <fullName evidence="2">Uncharacterized protein</fullName>
    </submittedName>
</protein>
<feature type="compositionally biased region" description="Basic and acidic residues" evidence="1">
    <location>
        <begin position="1"/>
        <end position="13"/>
    </location>
</feature>
<dbReference type="InParanoid" id="G0P3V5"/>
<dbReference type="Proteomes" id="UP000008068">
    <property type="component" value="Unassembled WGS sequence"/>
</dbReference>
<dbReference type="EMBL" id="GL380054">
    <property type="protein sequence ID" value="EGT44392.1"/>
    <property type="molecule type" value="Genomic_DNA"/>
</dbReference>
<evidence type="ECO:0000313" key="3">
    <source>
        <dbReference type="Proteomes" id="UP000008068"/>
    </source>
</evidence>
<feature type="region of interest" description="Disordered" evidence="1">
    <location>
        <begin position="1"/>
        <end position="32"/>
    </location>
</feature>
<organism evidence="3">
    <name type="scientific">Caenorhabditis brenneri</name>
    <name type="common">Nematode worm</name>
    <dbReference type="NCBI Taxonomy" id="135651"/>
    <lineage>
        <taxon>Eukaryota</taxon>
        <taxon>Metazoa</taxon>
        <taxon>Ecdysozoa</taxon>
        <taxon>Nematoda</taxon>
        <taxon>Chromadorea</taxon>
        <taxon>Rhabditida</taxon>
        <taxon>Rhabditina</taxon>
        <taxon>Rhabditomorpha</taxon>
        <taxon>Rhabditoidea</taxon>
        <taxon>Rhabditidae</taxon>
        <taxon>Peloderinae</taxon>
        <taxon>Caenorhabditis</taxon>
    </lineage>
</organism>
<proteinExistence type="predicted"/>
<dbReference type="AlphaFoldDB" id="G0P3V5"/>
<evidence type="ECO:0000313" key="2">
    <source>
        <dbReference type="EMBL" id="EGT44392.1"/>
    </source>
</evidence>
<dbReference type="HOGENOM" id="CLU_2529453_0_0_1"/>
<name>G0P3V5_CAEBE</name>
<accession>G0P3V5</accession>